<gene>
    <name evidence="2" type="ORF">FB45DRAFT_861932</name>
</gene>
<organism evidence="2 3">
    <name type="scientific">Roridomyces roridus</name>
    <dbReference type="NCBI Taxonomy" id="1738132"/>
    <lineage>
        <taxon>Eukaryota</taxon>
        <taxon>Fungi</taxon>
        <taxon>Dikarya</taxon>
        <taxon>Basidiomycota</taxon>
        <taxon>Agaricomycotina</taxon>
        <taxon>Agaricomycetes</taxon>
        <taxon>Agaricomycetidae</taxon>
        <taxon>Agaricales</taxon>
        <taxon>Marasmiineae</taxon>
        <taxon>Mycenaceae</taxon>
        <taxon>Roridomyces</taxon>
    </lineage>
</organism>
<name>A0AAD7FYW2_9AGAR</name>
<feature type="region of interest" description="Disordered" evidence="1">
    <location>
        <begin position="89"/>
        <end position="122"/>
    </location>
</feature>
<dbReference type="EMBL" id="JARKIF010000003">
    <property type="protein sequence ID" value="KAJ7644628.1"/>
    <property type="molecule type" value="Genomic_DNA"/>
</dbReference>
<dbReference type="Proteomes" id="UP001221142">
    <property type="component" value="Unassembled WGS sequence"/>
</dbReference>
<evidence type="ECO:0000313" key="2">
    <source>
        <dbReference type="EMBL" id="KAJ7644628.1"/>
    </source>
</evidence>
<keyword evidence="3" id="KW-1185">Reference proteome</keyword>
<protein>
    <submittedName>
        <fullName evidence="2">Uncharacterized protein</fullName>
    </submittedName>
</protein>
<evidence type="ECO:0000313" key="3">
    <source>
        <dbReference type="Proteomes" id="UP001221142"/>
    </source>
</evidence>
<sequence>MAAGTISSQILEYATQSQFALPPADPSQNEETWVTAKSQVSEMRDALECTERPVGASPELHLGTAVVPVPAKIDDGVSMKSLEEALDADGGLSADYVSETDSDMEDVSVSGLDATDETISPT</sequence>
<dbReference type="AlphaFoldDB" id="A0AAD7FYW2"/>
<comment type="caution">
    <text evidence="2">The sequence shown here is derived from an EMBL/GenBank/DDBJ whole genome shotgun (WGS) entry which is preliminary data.</text>
</comment>
<accession>A0AAD7FYW2</accession>
<proteinExistence type="predicted"/>
<evidence type="ECO:0000256" key="1">
    <source>
        <dbReference type="SAM" id="MobiDB-lite"/>
    </source>
</evidence>
<reference evidence="2" key="1">
    <citation type="submission" date="2023-03" db="EMBL/GenBank/DDBJ databases">
        <title>Massive genome expansion in bonnet fungi (Mycena s.s.) driven by repeated elements and novel gene families across ecological guilds.</title>
        <authorList>
            <consortium name="Lawrence Berkeley National Laboratory"/>
            <person name="Harder C.B."/>
            <person name="Miyauchi S."/>
            <person name="Viragh M."/>
            <person name="Kuo A."/>
            <person name="Thoen E."/>
            <person name="Andreopoulos B."/>
            <person name="Lu D."/>
            <person name="Skrede I."/>
            <person name="Drula E."/>
            <person name="Henrissat B."/>
            <person name="Morin E."/>
            <person name="Kohler A."/>
            <person name="Barry K."/>
            <person name="LaButti K."/>
            <person name="Morin E."/>
            <person name="Salamov A."/>
            <person name="Lipzen A."/>
            <person name="Mereny Z."/>
            <person name="Hegedus B."/>
            <person name="Baldrian P."/>
            <person name="Stursova M."/>
            <person name="Weitz H."/>
            <person name="Taylor A."/>
            <person name="Grigoriev I.V."/>
            <person name="Nagy L.G."/>
            <person name="Martin F."/>
            <person name="Kauserud H."/>
        </authorList>
    </citation>
    <scope>NUCLEOTIDE SEQUENCE</scope>
    <source>
        <strain evidence="2">9284</strain>
    </source>
</reference>